<protein>
    <submittedName>
        <fullName evidence="2">Nucleoside/nucleotide kinase family protein</fullName>
    </submittedName>
</protein>
<dbReference type="PANTHER" id="PTHR10285">
    <property type="entry name" value="URIDINE KINASE"/>
    <property type="match status" value="1"/>
</dbReference>
<dbReference type="GO" id="GO:0005524">
    <property type="term" value="F:ATP binding"/>
    <property type="evidence" value="ECO:0007669"/>
    <property type="project" value="InterPro"/>
</dbReference>
<keyword evidence="2" id="KW-0418">Kinase</keyword>
<feature type="domain" description="Phosphoribulokinase/uridine kinase" evidence="1">
    <location>
        <begin position="30"/>
        <end position="212"/>
    </location>
</feature>
<sequence length="215" mass="23498">MNLLPSLLPPVPPDALRSVEALLARGDRVVLGIAGPPGAGKSTLAEALVAAVGGAAMVVPMDGFHLAQRELERLGRAGRKGAPDTFDVLGYVALLDRLRVSRPGEWVYAPFFDRTLEEPLAGAIAVPDSVRLVISEGNYLLHDGGFWSRVRGCLDACWYVDVPEDERVRRLVGRHCRFGRTDADARDWVMRTDMPNARLVEATRARADLVVPWHA</sequence>
<accession>A0A850PHF8</accession>
<dbReference type="RefSeq" id="WP_176614190.1">
    <property type="nucleotide sequence ID" value="NZ_JABXXR010000108.1"/>
</dbReference>
<dbReference type="GO" id="GO:0016301">
    <property type="term" value="F:kinase activity"/>
    <property type="evidence" value="ECO:0007669"/>
    <property type="project" value="UniProtKB-KW"/>
</dbReference>
<proteinExistence type="predicted"/>
<dbReference type="AlphaFoldDB" id="A0A850PHF8"/>
<evidence type="ECO:0000259" key="1">
    <source>
        <dbReference type="Pfam" id="PF00485"/>
    </source>
</evidence>
<dbReference type="Pfam" id="PF00485">
    <property type="entry name" value="PRK"/>
    <property type="match status" value="1"/>
</dbReference>
<keyword evidence="3" id="KW-1185">Reference proteome</keyword>
<reference evidence="2 3" key="1">
    <citation type="submission" date="2020-06" db="EMBL/GenBank/DDBJ databases">
        <title>Description of novel acetic acid bacteria.</title>
        <authorList>
            <person name="Sombolestani A."/>
        </authorList>
    </citation>
    <scope>NUCLEOTIDE SEQUENCE [LARGE SCALE GENOMIC DNA]</scope>
    <source>
        <strain evidence="2 3">LMG 27010</strain>
    </source>
</reference>
<dbReference type="InterPro" id="IPR027417">
    <property type="entry name" value="P-loop_NTPase"/>
</dbReference>
<dbReference type="EMBL" id="JABXXR010000108">
    <property type="protein sequence ID" value="NVN41282.1"/>
    <property type="molecule type" value="Genomic_DNA"/>
</dbReference>
<comment type="caution">
    <text evidence="2">The sequence shown here is derived from an EMBL/GenBank/DDBJ whole genome shotgun (WGS) entry which is preliminary data.</text>
</comment>
<dbReference type="PRINTS" id="PR00988">
    <property type="entry name" value="URIDINKINASE"/>
</dbReference>
<dbReference type="NCBIfam" id="NF006743">
    <property type="entry name" value="PRK09270.1-2"/>
    <property type="match status" value="1"/>
</dbReference>
<dbReference type="InterPro" id="IPR006083">
    <property type="entry name" value="PRK/URK"/>
</dbReference>
<name>A0A850PHF8_9PROT</name>
<keyword evidence="2" id="KW-0808">Transferase</keyword>
<dbReference type="Gene3D" id="3.40.50.300">
    <property type="entry name" value="P-loop containing nucleotide triphosphate hydrolases"/>
    <property type="match status" value="2"/>
</dbReference>
<evidence type="ECO:0000313" key="3">
    <source>
        <dbReference type="Proteomes" id="UP000585665"/>
    </source>
</evidence>
<evidence type="ECO:0000313" key="2">
    <source>
        <dbReference type="EMBL" id="NVN41282.1"/>
    </source>
</evidence>
<dbReference type="Proteomes" id="UP000585665">
    <property type="component" value="Unassembled WGS sequence"/>
</dbReference>
<gene>
    <name evidence="2" type="ORF">HUK82_12010</name>
</gene>
<dbReference type="SUPFAM" id="SSF52540">
    <property type="entry name" value="P-loop containing nucleoside triphosphate hydrolases"/>
    <property type="match status" value="1"/>
</dbReference>
<organism evidence="2 3">
    <name type="scientific">Ameyamaea chiangmaiensis</name>
    <dbReference type="NCBI Taxonomy" id="442969"/>
    <lineage>
        <taxon>Bacteria</taxon>
        <taxon>Pseudomonadati</taxon>
        <taxon>Pseudomonadota</taxon>
        <taxon>Alphaproteobacteria</taxon>
        <taxon>Acetobacterales</taxon>
        <taxon>Acetobacteraceae</taxon>
        <taxon>Ameyamaea</taxon>
    </lineage>
</organism>